<proteinExistence type="predicted"/>
<accession>A0A3B0V8Y8</accession>
<name>A0A3B0V8Y8_9ZZZZ</name>
<organism evidence="1">
    <name type="scientific">hydrothermal vent metagenome</name>
    <dbReference type="NCBI Taxonomy" id="652676"/>
    <lineage>
        <taxon>unclassified sequences</taxon>
        <taxon>metagenomes</taxon>
        <taxon>ecological metagenomes</taxon>
    </lineage>
</organism>
<dbReference type="GO" id="GO:0015562">
    <property type="term" value="F:efflux transmembrane transporter activity"/>
    <property type="evidence" value="ECO:0007669"/>
    <property type="project" value="InterPro"/>
</dbReference>
<dbReference type="EMBL" id="UOEX01000317">
    <property type="protein sequence ID" value="VAW40055.1"/>
    <property type="molecule type" value="Genomic_DNA"/>
</dbReference>
<dbReference type="Pfam" id="PF02321">
    <property type="entry name" value="OEP"/>
    <property type="match status" value="2"/>
</dbReference>
<protein>
    <submittedName>
        <fullName evidence="1">Heavy metal RND efflux outer membrane protein, CzcC family</fullName>
    </submittedName>
</protein>
<reference evidence="1" key="1">
    <citation type="submission" date="2018-06" db="EMBL/GenBank/DDBJ databases">
        <authorList>
            <person name="Zhirakovskaya E."/>
        </authorList>
    </citation>
    <scope>NUCLEOTIDE SEQUENCE</scope>
</reference>
<sequence length="426" mass="48018">MKIKRLTASILFITLALSLNAQAAEREKRQDSVLNNLVSTALARNPGLLSARARWQMFRARIIPAASLDDPLLSIALNNYPVDKFRADETPMTGKVIKLSQKFPFPGKLGAKEDAARQLALWYKGVYEDQRLSLSRQVKDAWYNLYFIDKSIGITRKKAALIKDFIKLTETNYEVGRGLQQDVLKAQVEHSRLTDQLLQLSQKRHTSMARLNTLLNQAPDHKLPIPAALKQRPMTTSSTELQRQALTKRPLFTAYKALMASYQAKINLARLNYRPDFKAGVAYTFREPIGTVSNGTDFAAVEIGMNIPLFRAKRDAALSGAEAGLRLVRRQYEKFKSQTAFEINDALNDMRKNQRQAILYKTGIIPQANQSFEASMGAYQEGKVSFLTLLDNLMTLYRYEIDYYRAASDSAHDIARLEAASGVNSL</sequence>
<dbReference type="SUPFAM" id="SSF56954">
    <property type="entry name" value="Outer membrane efflux proteins (OEP)"/>
    <property type="match status" value="1"/>
</dbReference>
<dbReference type="InterPro" id="IPR003423">
    <property type="entry name" value="OMP_efflux"/>
</dbReference>
<dbReference type="PANTHER" id="PTHR30203:SF24">
    <property type="entry name" value="BLR4935 PROTEIN"/>
    <property type="match status" value="1"/>
</dbReference>
<evidence type="ECO:0000313" key="1">
    <source>
        <dbReference type="EMBL" id="VAW40055.1"/>
    </source>
</evidence>
<dbReference type="InterPro" id="IPR010131">
    <property type="entry name" value="MdtP/NodT-like"/>
</dbReference>
<dbReference type="AlphaFoldDB" id="A0A3B0V8Y8"/>
<gene>
    <name evidence="1" type="ORF">MNBD_DELTA03-1229</name>
</gene>
<dbReference type="Gene3D" id="1.20.1600.10">
    <property type="entry name" value="Outer membrane efflux proteins (OEP)"/>
    <property type="match status" value="1"/>
</dbReference>
<dbReference type="PANTHER" id="PTHR30203">
    <property type="entry name" value="OUTER MEMBRANE CATION EFFLUX PROTEIN"/>
    <property type="match status" value="1"/>
</dbReference>